<name>M0LV61_9EURY</name>
<dbReference type="Pfam" id="PF00425">
    <property type="entry name" value="Chorismate_bind"/>
    <property type="match status" value="1"/>
</dbReference>
<feature type="region of interest" description="Disordered" evidence="6">
    <location>
        <begin position="13"/>
        <end position="32"/>
    </location>
</feature>
<dbReference type="GO" id="GO:0000162">
    <property type="term" value="P:L-tryptophan biosynthetic process"/>
    <property type="evidence" value="ECO:0007669"/>
    <property type="project" value="UniProtKB-UniPathway"/>
</dbReference>
<keyword evidence="4" id="KW-0413">Isomerase</keyword>
<comment type="catalytic activity">
    <reaction evidence="1">
        <text>chorismate = isochorismate</text>
        <dbReference type="Rhea" id="RHEA:18985"/>
        <dbReference type="ChEBI" id="CHEBI:29748"/>
        <dbReference type="ChEBI" id="CHEBI:29780"/>
        <dbReference type="EC" id="5.4.4.2"/>
    </reaction>
</comment>
<dbReference type="RefSeq" id="WP_007695658.1">
    <property type="nucleotide sequence ID" value="NZ_AOMB01000042.1"/>
</dbReference>
<reference evidence="8 9" key="1">
    <citation type="journal article" date="2014" name="PLoS Genet.">
        <title>Phylogenetically driven sequencing of extremely halophilic archaea reveals strategies for static and dynamic osmo-response.</title>
        <authorList>
            <person name="Becker E.A."/>
            <person name="Seitzer P.M."/>
            <person name="Tritt A."/>
            <person name="Larsen D."/>
            <person name="Krusor M."/>
            <person name="Yao A.I."/>
            <person name="Wu D."/>
            <person name="Madern D."/>
            <person name="Eisen J.A."/>
            <person name="Darling A.E."/>
            <person name="Facciotti M.T."/>
        </authorList>
    </citation>
    <scope>NUCLEOTIDE SEQUENCE [LARGE SCALE GENOMIC DNA]</scope>
    <source>
        <strain evidence="8 9">100A6</strain>
    </source>
</reference>
<dbReference type="PATRIC" id="fig|1132509.6.peg.3695"/>
<dbReference type="PANTHER" id="PTHR42839">
    <property type="entry name" value="ISOCHORISMATE SYNTHASE ENTC"/>
    <property type="match status" value="1"/>
</dbReference>
<accession>M0LV61</accession>
<protein>
    <recommendedName>
        <fullName evidence="3">isochorismate synthase</fullName>
        <ecNumber evidence="3">5.4.4.2</ecNumber>
    </recommendedName>
    <alternativeName>
        <fullName evidence="5">Isochorismate mutase</fullName>
    </alternativeName>
</protein>
<comment type="similarity">
    <text evidence="2">Belongs to the isochorismate synthase family.</text>
</comment>
<dbReference type="EMBL" id="AOMB01000042">
    <property type="protein sequence ID" value="EMA36269.1"/>
    <property type="molecule type" value="Genomic_DNA"/>
</dbReference>
<evidence type="ECO:0000259" key="7">
    <source>
        <dbReference type="Pfam" id="PF00425"/>
    </source>
</evidence>
<dbReference type="Gene3D" id="3.60.120.10">
    <property type="entry name" value="Anthranilate synthase"/>
    <property type="match status" value="1"/>
</dbReference>
<dbReference type="EC" id="5.4.4.2" evidence="3"/>
<dbReference type="InterPro" id="IPR005801">
    <property type="entry name" value="ADC_synthase"/>
</dbReference>
<dbReference type="NCBIfam" id="TIGR00543">
    <property type="entry name" value="isochor_syn"/>
    <property type="match status" value="1"/>
</dbReference>
<dbReference type="PANTHER" id="PTHR42839:SF2">
    <property type="entry name" value="ISOCHORISMATE SYNTHASE ENTC"/>
    <property type="match status" value="1"/>
</dbReference>
<evidence type="ECO:0000313" key="9">
    <source>
        <dbReference type="Proteomes" id="UP000011566"/>
    </source>
</evidence>
<evidence type="ECO:0000256" key="5">
    <source>
        <dbReference type="ARBA" id="ARBA00041564"/>
    </source>
</evidence>
<evidence type="ECO:0000256" key="3">
    <source>
        <dbReference type="ARBA" id="ARBA00012824"/>
    </source>
</evidence>
<dbReference type="UniPathway" id="UPA00035">
    <property type="reaction ID" value="UER00040"/>
</dbReference>
<dbReference type="InterPro" id="IPR015890">
    <property type="entry name" value="Chorismate_C"/>
</dbReference>
<dbReference type="InterPro" id="IPR004561">
    <property type="entry name" value="IsoChor_synthase"/>
</dbReference>
<feature type="domain" description="Chorismate-utilising enzyme C-terminal" evidence="7">
    <location>
        <begin position="220"/>
        <end position="471"/>
    </location>
</feature>
<proteinExistence type="inferred from homology"/>
<dbReference type="SUPFAM" id="SSF56322">
    <property type="entry name" value="ADC synthase"/>
    <property type="match status" value="1"/>
</dbReference>
<gene>
    <name evidence="8" type="ORF">C447_15891</name>
</gene>
<sequence>MFARVRSTIAGFATRGRSRSKSPKDTLKNPPLEPFVMAQAGNEARPSGVDGGRLVSRTREVADRSFRAFLETASVPRVAWATPDGLELAGGGAAAVVSAEGPDRFDSLREDAARLFETVDRTGPPAARPRVVGGIAFDADHAPAPPWEGFPAAEFFLPAVQLTRADGRTWLSVTEYGPDATPEAVEERLDERAESVADLPMMSPSGGRPGVAATRRTTTKAEWTAGVERAVERIRTGDLRKVVLATALAADLETEIDLPAVLERFRRTYPECYRFLVQPTADAGFFGPPPERLVRMTGSRVETEALAGSAERGDTHEGDADLAAGLETDAKTVHEQALVAEAIADRLAPLGDVTVGERRVAKFANIQHLRTPITADLREETHVLDVVEALHPTPAVGGLPLERAREVIDETETFDRGWYAAPVGWFDAAGDGEFAVGLRSAVAGGRRATLFAGDGIVADSDPDAEWAELGPKFRPVLDELER</sequence>
<comment type="caution">
    <text evidence="8">The sequence shown here is derived from an EMBL/GenBank/DDBJ whole genome shotgun (WGS) entry which is preliminary data.</text>
</comment>
<dbReference type="Proteomes" id="UP000011566">
    <property type="component" value="Unassembled WGS sequence"/>
</dbReference>
<keyword evidence="9" id="KW-1185">Reference proteome</keyword>
<evidence type="ECO:0000256" key="6">
    <source>
        <dbReference type="SAM" id="MobiDB-lite"/>
    </source>
</evidence>
<evidence type="ECO:0000256" key="2">
    <source>
        <dbReference type="ARBA" id="ARBA00005297"/>
    </source>
</evidence>
<organism evidence="8 9">
    <name type="scientific">Halococcus hamelinensis 100A6</name>
    <dbReference type="NCBI Taxonomy" id="1132509"/>
    <lineage>
        <taxon>Archaea</taxon>
        <taxon>Methanobacteriati</taxon>
        <taxon>Methanobacteriota</taxon>
        <taxon>Stenosarchaea group</taxon>
        <taxon>Halobacteria</taxon>
        <taxon>Halobacteriales</taxon>
        <taxon>Halococcaceae</taxon>
        <taxon>Halococcus</taxon>
    </lineage>
</organism>
<evidence type="ECO:0000256" key="4">
    <source>
        <dbReference type="ARBA" id="ARBA00023235"/>
    </source>
</evidence>
<evidence type="ECO:0000313" key="8">
    <source>
        <dbReference type="EMBL" id="EMA36269.1"/>
    </source>
</evidence>
<feature type="region of interest" description="Disordered" evidence="6">
    <location>
        <begin position="199"/>
        <end position="218"/>
    </location>
</feature>
<dbReference type="GO" id="GO:0008909">
    <property type="term" value="F:isochorismate synthase activity"/>
    <property type="evidence" value="ECO:0007669"/>
    <property type="project" value="UniProtKB-EC"/>
</dbReference>
<dbReference type="AlphaFoldDB" id="M0LV61"/>
<evidence type="ECO:0000256" key="1">
    <source>
        <dbReference type="ARBA" id="ARBA00000799"/>
    </source>
</evidence>
<dbReference type="eggNOG" id="arCOG02015">
    <property type="taxonomic scope" value="Archaea"/>
</dbReference>